<evidence type="ECO:0000256" key="1">
    <source>
        <dbReference type="SAM" id="MobiDB-lite"/>
    </source>
</evidence>
<organism evidence="2 3">
    <name type="scientific">Heliocybe sulcata</name>
    <dbReference type="NCBI Taxonomy" id="5364"/>
    <lineage>
        <taxon>Eukaryota</taxon>
        <taxon>Fungi</taxon>
        <taxon>Dikarya</taxon>
        <taxon>Basidiomycota</taxon>
        <taxon>Agaricomycotina</taxon>
        <taxon>Agaricomycetes</taxon>
        <taxon>Gloeophyllales</taxon>
        <taxon>Gloeophyllaceae</taxon>
        <taxon>Heliocybe</taxon>
    </lineage>
</organism>
<feature type="compositionally biased region" description="Acidic residues" evidence="1">
    <location>
        <begin position="74"/>
        <end position="83"/>
    </location>
</feature>
<gene>
    <name evidence="2" type="ORF">OE88DRAFT_1728791</name>
</gene>
<accession>A0A5C3MT93</accession>
<evidence type="ECO:0000313" key="2">
    <source>
        <dbReference type="EMBL" id="TFK47008.1"/>
    </source>
</evidence>
<protein>
    <submittedName>
        <fullName evidence="2">Uncharacterized protein</fullName>
    </submittedName>
</protein>
<name>A0A5C3MT93_9AGAM</name>
<dbReference type="STRING" id="5364.A0A5C3MT93"/>
<dbReference type="AlphaFoldDB" id="A0A5C3MT93"/>
<feature type="region of interest" description="Disordered" evidence="1">
    <location>
        <begin position="121"/>
        <end position="159"/>
    </location>
</feature>
<dbReference type="Proteomes" id="UP000305948">
    <property type="component" value="Unassembled WGS sequence"/>
</dbReference>
<feature type="region of interest" description="Disordered" evidence="1">
    <location>
        <begin position="52"/>
        <end position="84"/>
    </location>
</feature>
<evidence type="ECO:0000313" key="3">
    <source>
        <dbReference type="Proteomes" id="UP000305948"/>
    </source>
</evidence>
<keyword evidence="3" id="KW-1185">Reference proteome</keyword>
<dbReference type="OrthoDB" id="3270840at2759"/>
<proteinExistence type="predicted"/>
<feature type="region of interest" description="Disordered" evidence="1">
    <location>
        <begin position="1"/>
        <end position="23"/>
    </location>
</feature>
<feature type="compositionally biased region" description="Basic and acidic residues" evidence="1">
    <location>
        <begin position="400"/>
        <end position="413"/>
    </location>
</feature>
<dbReference type="EMBL" id="ML213526">
    <property type="protein sequence ID" value="TFK47008.1"/>
    <property type="molecule type" value="Genomic_DNA"/>
</dbReference>
<sequence length="444" mass="49131">MPLVYHTQEESSPEEPLLVPTDADDSIVLSDLVRTGETSRLRRRGAMRLDYTHRASNPAGRRGDSYPSLPAEWDPPEAGEGDEDTFRREWDSVTEPVPVGFDQEEEEMRFYTLYCGGNDDSDSEEDVCSPSTPYKPSPLPIYPRTKGPLSHRRDSRKTSNGCGAVLHTRAVPRKRCGVWAAKSDASDDVVSLDESYFDKGTRSLMILRSGCGCIREGVGCAVCGNILGTRYRTCQAASDAFVASGPPSPRCLVPEGPDYLRPRQPASSGLPTYVYTFFSKNVTPSPSYDFPSRTIITPPPLSESPEQFYIPSDDQPTIYSLPPPPQGYATPPDRTSPIPWPNPYVPFTQPHYVPRRSMTPVFRIPDSPTSSASASPVGMPEALLSRFRLTVDEMEEVAPELERGRERERERQETVTYDSDGEIVGAEPSSPEKSAAELPLWSGR</sequence>
<feature type="region of interest" description="Disordered" evidence="1">
    <location>
        <begin position="397"/>
        <end position="444"/>
    </location>
</feature>
<reference evidence="2 3" key="1">
    <citation type="journal article" date="2019" name="Nat. Ecol. Evol.">
        <title>Megaphylogeny resolves global patterns of mushroom evolution.</title>
        <authorList>
            <person name="Varga T."/>
            <person name="Krizsan K."/>
            <person name="Foldi C."/>
            <person name="Dima B."/>
            <person name="Sanchez-Garcia M."/>
            <person name="Sanchez-Ramirez S."/>
            <person name="Szollosi G.J."/>
            <person name="Szarkandi J.G."/>
            <person name="Papp V."/>
            <person name="Albert L."/>
            <person name="Andreopoulos W."/>
            <person name="Angelini C."/>
            <person name="Antonin V."/>
            <person name="Barry K.W."/>
            <person name="Bougher N.L."/>
            <person name="Buchanan P."/>
            <person name="Buyck B."/>
            <person name="Bense V."/>
            <person name="Catcheside P."/>
            <person name="Chovatia M."/>
            <person name="Cooper J."/>
            <person name="Damon W."/>
            <person name="Desjardin D."/>
            <person name="Finy P."/>
            <person name="Geml J."/>
            <person name="Haridas S."/>
            <person name="Hughes K."/>
            <person name="Justo A."/>
            <person name="Karasinski D."/>
            <person name="Kautmanova I."/>
            <person name="Kiss B."/>
            <person name="Kocsube S."/>
            <person name="Kotiranta H."/>
            <person name="LaButti K.M."/>
            <person name="Lechner B.E."/>
            <person name="Liimatainen K."/>
            <person name="Lipzen A."/>
            <person name="Lukacs Z."/>
            <person name="Mihaltcheva S."/>
            <person name="Morgado L.N."/>
            <person name="Niskanen T."/>
            <person name="Noordeloos M.E."/>
            <person name="Ohm R.A."/>
            <person name="Ortiz-Santana B."/>
            <person name="Ovrebo C."/>
            <person name="Racz N."/>
            <person name="Riley R."/>
            <person name="Savchenko A."/>
            <person name="Shiryaev A."/>
            <person name="Soop K."/>
            <person name="Spirin V."/>
            <person name="Szebenyi C."/>
            <person name="Tomsovsky M."/>
            <person name="Tulloss R.E."/>
            <person name="Uehling J."/>
            <person name="Grigoriev I.V."/>
            <person name="Vagvolgyi C."/>
            <person name="Papp T."/>
            <person name="Martin F.M."/>
            <person name="Miettinen O."/>
            <person name="Hibbett D.S."/>
            <person name="Nagy L.G."/>
        </authorList>
    </citation>
    <scope>NUCLEOTIDE SEQUENCE [LARGE SCALE GENOMIC DNA]</scope>
    <source>
        <strain evidence="2 3">OMC1185</strain>
    </source>
</reference>